<dbReference type="EMBL" id="CAXIEN010000001">
    <property type="protein sequence ID" value="CAL1261144.1"/>
    <property type="molecule type" value="Genomic_DNA"/>
</dbReference>
<dbReference type="PANTHER" id="PTHR10334">
    <property type="entry name" value="CYSTEINE-RICH SECRETORY PROTEIN-RELATED"/>
    <property type="match status" value="1"/>
</dbReference>
<evidence type="ECO:0000259" key="1">
    <source>
        <dbReference type="Pfam" id="PF00188"/>
    </source>
</evidence>
<dbReference type="PROSITE" id="PS01009">
    <property type="entry name" value="CRISP_1"/>
    <property type="match status" value="1"/>
</dbReference>
<keyword evidence="3" id="KW-1185">Reference proteome</keyword>
<dbReference type="SUPFAM" id="SSF55797">
    <property type="entry name" value="PR-1-like"/>
    <property type="match status" value="1"/>
</dbReference>
<dbReference type="PROSITE" id="PS01010">
    <property type="entry name" value="CRISP_2"/>
    <property type="match status" value="1"/>
</dbReference>
<dbReference type="InterPro" id="IPR018244">
    <property type="entry name" value="Allrgn_V5/Tpx1_CS"/>
</dbReference>
<dbReference type="InterPro" id="IPR001283">
    <property type="entry name" value="CRISP-related"/>
</dbReference>
<dbReference type="CDD" id="cd05380">
    <property type="entry name" value="CAP_euk"/>
    <property type="match status" value="1"/>
</dbReference>
<dbReference type="PRINTS" id="PR00837">
    <property type="entry name" value="V5TPXLIKE"/>
</dbReference>
<protein>
    <recommendedName>
        <fullName evidence="1">SCP domain-containing protein</fullName>
    </recommendedName>
</protein>
<gene>
    <name evidence="2" type="ORF">LARSCL_LOCUS224</name>
</gene>
<feature type="domain" description="SCP" evidence="1">
    <location>
        <begin position="3"/>
        <end position="61"/>
    </location>
</feature>
<dbReference type="GO" id="GO:0005576">
    <property type="term" value="C:extracellular region"/>
    <property type="evidence" value="ECO:0007669"/>
    <property type="project" value="InterPro"/>
</dbReference>
<accession>A0AAV1YS51</accession>
<dbReference type="Gene3D" id="3.40.33.10">
    <property type="entry name" value="CAP"/>
    <property type="match status" value="1"/>
</dbReference>
<dbReference type="Pfam" id="PF00188">
    <property type="entry name" value="CAP"/>
    <property type="match status" value="1"/>
</dbReference>
<evidence type="ECO:0000313" key="2">
    <source>
        <dbReference type="EMBL" id="CAL1261144.1"/>
    </source>
</evidence>
<organism evidence="2 3">
    <name type="scientific">Larinioides sclopetarius</name>
    <dbReference type="NCBI Taxonomy" id="280406"/>
    <lineage>
        <taxon>Eukaryota</taxon>
        <taxon>Metazoa</taxon>
        <taxon>Ecdysozoa</taxon>
        <taxon>Arthropoda</taxon>
        <taxon>Chelicerata</taxon>
        <taxon>Arachnida</taxon>
        <taxon>Araneae</taxon>
        <taxon>Araneomorphae</taxon>
        <taxon>Entelegynae</taxon>
        <taxon>Araneoidea</taxon>
        <taxon>Araneidae</taxon>
        <taxon>Larinioides</taxon>
    </lineage>
</organism>
<dbReference type="InterPro" id="IPR035940">
    <property type="entry name" value="CAP_sf"/>
</dbReference>
<proteinExistence type="predicted"/>
<dbReference type="Proteomes" id="UP001497382">
    <property type="component" value="Unassembled WGS sequence"/>
</dbReference>
<comment type="caution">
    <text evidence="2">The sequence shown here is derived from an EMBL/GenBank/DDBJ whole genome shotgun (WGS) entry which is preliminary data.</text>
</comment>
<name>A0AAV1YS51_9ARAC</name>
<sequence length="109" mass="12423">MTKAFYDEVATFKKEFILPFKFSKSYGHFTQMVWAESWTLGCGKVVFKEGSLYMTLIVCNYGPTGNVEKKSMYKIGKPCSDCPLNTCCGDSCKRSGFRIYYQGLCKKII</sequence>
<dbReference type="AlphaFoldDB" id="A0AAV1YS51"/>
<evidence type="ECO:0000313" key="3">
    <source>
        <dbReference type="Proteomes" id="UP001497382"/>
    </source>
</evidence>
<dbReference type="InterPro" id="IPR014044">
    <property type="entry name" value="CAP_dom"/>
</dbReference>
<reference evidence="2 3" key="1">
    <citation type="submission" date="2024-04" db="EMBL/GenBank/DDBJ databases">
        <authorList>
            <person name="Rising A."/>
            <person name="Reimegard J."/>
            <person name="Sonavane S."/>
            <person name="Akerstrom W."/>
            <person name="Nylinder S."/>
            <person name="Hedman E."/>
            <person name="Kallberg Y."/>
        </authorList>
    </citation>
    <scope>NUCLEOTIDE SEQUENCE [LARGE SCALE GENOMIC DNA]</scope>
</reference>